<dbReference type="EMBL" id="HBEO01001145">
    <property type="protein sequence ID" value="CAD8466447.1"/>
    <property type="molecule type" value="Transcribed_RNA"/>
</dbReference>
<proteinExistence type="predicted"/>
<dbReference type="PANTHER" id="PTHR43798">
    <property type="entry name" value="MONOACYLGLYCEROL LIPASE"/>
    <property type="match status" value="1"/>
</dbReference>
<dbReference type="GO" id="GO:0047372">
    <property type="term" value="F:monoacylglycerol lipase activity"/>
    <property type="evidence" value="ECO:0007669"/>
    <property type="project" value="TreeGrafter"/>
</dbReference>
<dbReference type="GO" id="GO:0046464">
    <property type="term" value="P:acylglycerol catabolic process"/>
    <property type="evidence" value="ECO:0007669"/>
    <property type="project" value="TreeGrafter"/>
</dbReference>
<dbReference type="Gene3D" id="3.40.50.1820">
    <property type="entry name" value="alpha/beta hydrolase"/>
    <property type="match status" value="1"/>
</dbReference>
<accession>A0A7S0HB03</accession>
<dbReference type="Pfam" id="PF12146">
    <property type="entry name" value="Hydrolase_4"/>
    <property type="match status" value="1"/>
</dbReference>
<dbReference type="PANTHER" id="PTHR43798:SF33">
    <property type="entry name" value="HYDROLASE, PUTATIVE (AFU_ORTHOLOGUE AFUA_2G14860)-RELATED"/>
    <property type="match status" value="1"/>
</dbReference>
<gene>
    <name evidence="2" type="ORF">HPHI1048_LOCUS796</name>
</gene>
<dbReference type="SUPFAM" id="SSF53474">
    <property type="entry name" value="alpha/beta-Hydrolases"/>
    <property type="match status" value="1"/>
</dbReference>
<evidence type="ECO:0000259" key="1">
    <source>
        <dbReference type="Pfam" id="PF12146"/>
    </source>
</evidence>
<dbReference type="InterPro" id="IPR000073">
    <property type="entry name" value="AB_hydrolase_1"/>
</dbReference>
<dbReference type="InterPro" id="IPR050266">
    <property type="entry name" value="AB_hydrolase_sf"/>
</dbReference>
<dbReference type="AlphaFoldDB" id="A0A7S0HB03"/>
<dbReference type="GO" id="GO:0016020">
    <property type="term" value="C:membrane"/>
    <property type="evidence" value="ECO:0007669"/>
    <property type="project" value="TreeGrafter"/>
</dbReference>
<organism evidence="2">
    <name type="scientific">Hanusia phi</name>
    <dbReference type="NCBI Taxonomy" id="3032"/>
    <lineage>
        <taxon>Eukaryota</taxon>
        <taxon>Cryptophyceae</taxon>
        <taxon>Pyrenomonadales</taxon>
        <taxon>Geminigeraceae</taxon>
        <taxon>Hanusia</taxon>
    </lineage>
</organism>
<reference evidence="2" key="1">
    <citation type="submission" date="2021-01" db="EMBL/GenBank/DDBJ databases">
        <authorList>
            <person name="Corre E."/>
            <person name="Pelletier E."/>
            <person name="Niang G."/>
            <person name="Scheremetjew M."/>
            <person name="Finn R."/>
            <person name="Kale V."/>
            <person name="Holt S."/>
            <person name="Cochrane G."/>
            <person name="Meng A."/>
            <person name="Brown T."/>
            <person name="Cohen L."/>
        </authorList>
    </citation>
    <scope>NUCLEOTIDE SEQUENCE</scope>
    <source>
        <strain evidence="2">CCMP325</strain>
    </source>
</reference>
<evidence type="ECO:0000313" key="2">
    <source>
        <dbReference type="EMBL" id="CAD8466447.1"/>
    </source>
</evidence>
<feature type="domain" description="Serine aminopeptidase S33" evidence="1">
    <location>
        <begin position="80"/>
        <end position="322"/>
    </location>
</feature>
<sequence length="349" mass="39510">MHGLSTILSLSHWRKLFLGFVHFVCSFRGSFFRVRRMSHSAAFPDHEIFAKTSLYEVRPGRKINLLHIDAPQTADTKEPWTVFFIHGSMGNMQQFEGQIVEYSKTCRVIAFDAFGCGQSQKPRDYHAYSHDNFFTDLESIFEKFKGKKNLLISHSFGTSMAIQLAGKKANEKNSNIAGIVLIGGGFAPSHFPSKSLKLFKIPLIFLEVMHPLLSKGFVARALHAETIEQKTKDHKRLVQRVIASQGKNPMHVCQAFYQQARWANVEDIAMVKCSVLVLVGEGDKLTPPAYSKALCEELKKNSSLFVQSAVIPHTSHQVMQEQPVEVCELISEFMRRMDEDLVDKETVKC</sequence>
<dbReference type="PRINTS" id="PR00111">
    <property type="entry name" value="ABHYDROLASE"/>
</dbReference>
<dbReference type="InterPro" id="IPR029058">
    <property type="entry name" value="AB_hydrolase_fold"/>
</dbReference>
<protein>
    <recommendedName>
        <fullName evidence="1">Serine aminopeptidase S33 domain-containing protein</fullName>
    </recommendedName>
</protein>
<dbReference type="InterPro" id="IPR022742">
    <property type="entry name" value="Hydrolase_4"/>
</dbReference>
<name>A0A7S0HB03_9CRYP</name>